<evidence type="ECO:0000313" key="1">
    <source>
        <dbReference type="EMBL" id="KDN40523.1"/>
    </source>
</evidence>
<sequence>MTLFLATIQSERRDFEAAQTSAAFSMVIATCLGILLPAPCKHREHDTYIACANTRSSPLSKRVSRHSAFS</sequence>
<protein>
    <submittedName>
        <fullName evidence="1">Uncharacterized protein</fullName>
    </submittedName>
</protein>
<dbReference type="Proteomes" id="UP000027361">
    <property type="component" value="Unassembled WGS sequence"/>
</dbReference>
<dbReference type="RefSeq" id="XP_013241421.1">
    <property type="nucleotide sequence ID" value="XM_013385967.1"/>
</dbReference>
<name>A0A066VJN6_TILAU</name>
<dbReference type="AlphaFoldDB" id="A0A066VJN6"/>
<proteinExistence type="predicted"/>
<comment type="caution">
    <text evidence="1">The sequence shown here is derived from an EMBL/GenBank/DDBJ whole genome shotgun (WGS) entry which is preliminary data.</text>
</comment>
<dbReference type="InParanoid" id="A0A066VJN6"/>
<reference evidence="1 2" key="1">
    <citation type="submission" date="2014-05" db="EMBL/GenBank/DDBJ databases">
        <title>Draft genome sequence of a rare smut relative, Tilletiaria anomala UBC 951.</title>
        <authorList>
            <consortium name="DOE Joint Genome Institute"/>
            <person name="Toome M."/>
            <person name="Kuo A."/>
            <person name="Henrissat B."/>
            <person name="Lipzen A."/>
            <person name="Tritt A."/>
            <person name="Yoshinaga Y."/>
            <person name="Zane M."/>
            <person name="Barry K."/>
            <person name="Grigoriev I.V."/>
            <person name="Spatafora J.W."/>
            <person name="Aimea M.C."/>
        </authorList>
    </citation>
    <scope>NUCLEOTIDE SEQUENCE [LARGE SCALE GENOMIC DNA]</scope>
    <source>
        <strain evidence="1 2">UBC 951</strain>
    </source>
</reference>
<accession>A0A066VJN6</accession>
<gene>
    <name evidence="1" type="ORF">K437DRAFT_258622</name>
</gene>
<dbReference type="EMBL" id="JMSN01000090">
    <property type="protein sequence ID" value="KDN40523.1"/>
    <property type="molecule type" value="Genomic_DNA"/>
</dbReference>
<organism evidence="1 2">
    <name type="scientific">Tilletiaria anomala (strain ATCC 24038 / CBS 436.72 / UBC 951)</name>
    <dbReference type="NCBI Taxonomy" id="1037660"/>
    <lineage>
        <taxon>Eukaryota</taxon>
        <taxon>Fungi</taxon>
        <taxon>Dikarya</taxon>
        <taxon>Basidiomycota</taxon>
        <taxon>Ustilaginomycotina</taxon>
        <taxon>Exobasidiomycetes</taxon>
        <taxon>Georgefischeriales</taxon>
        <taxon>Tilletiariaceae</taxon>
        <taxon>Tilletiaria</taxon>
    </lineage>
</organism>
<keyword evidence="2" id="KW-1185">Reference proteome</keyword>
<dbReference type="GeneID" id="25265033"/>
<dbReference type="HOGENOM" id="CLU_2759592_0_0_1"/>
<evidence type="ECO:0000313" key="2">
    <source>
        <dbReference type="Proteomes" id="UP000027361"/>
    </source>
</evidence>